<evidence type="ECO:0000313" key="7">
    <source>
        <dbReference type="Proteomes" id="UP000284395"/>
    </source>
</evidence>
<gene>
    <name evidence="6" type="ORF">D6851_00855</name>
</gene>
<dbReference type="Pfam" id="PF00589">
    <property type="entry name" value="Phage_integrase"/>
    <property type="match status" value="1"/>
</dbReference>
<evidence type="ECO:0000256" key="4">
    <source>
        <dbReference type="ARBA" id="ARBA00023172"/>
    </source>
</evidence>
<keyword evidence="3" id="KW-0238">DNA-binding</keyword>
<dbReference type="GO" id="GO:0006310">
    <property type="term" value="P:DNA recombination"/>
    <property type="evidence" value="ECO:0007669"/>
    <property type="project" value="UniProtKB-KW"/>
</dbReference>
<evidence type="ECO:0000256" key="2">
    <source>
        <dbReference type="ARBA" id="ARBA00022908"/>
    </source>
</evidence>
<organism evidence="6 7">
    <name type="scientific">Altericroceibacterium spongiae</name>
    <dbReference type="NCBI Taxonomy" id="2320269"/>
    <lineage>
        <taxon>Bacteria</taxon>
        <taxon>Pseudomonadati</taxon>
        <taxon>Pseudomonadota</taxon>
        <taxon>Alphaproteobacteria</taxon>
        <taxon>Sphingomonadales</taxon>
        <taxon>Erythrobacteraceae</taxon>
        <taxon>Altericroceibacterium</taxon>
    </lineage>
</organism>
<dbReference type="InterPro" id="IPR013762">
    <property type="entry name" value="Integrase-like_cat_sf"/>
</dbReference>
<dbReference type="Gene3D" id="1.10.150.130">
    <property type="match status" value="1"/>
</dbReference>
<keyword evidence="7" id="KW-1185">Reference proteome</keyword>
<dbReference type="AlphaFoldDB" id="A0A420EQY8"/>
<accession>A0A420EQY8</accession>
<proteinExistence type="inferred from homology"/>
<dbReference type="Pfam" id="PF13356">
    <property type="entry name" value="Arm-DNA-bind_3"/>
    <property type="match status" value="1"/>
</dbReference>
<dbReference type="GO" id="GO:0015074">
    <property type="term" value="P:DNA integration"/>
    <property type="evidence" value="ECO:0007669"/>
    <property type="project" value="UniProtKB-KW"/>
</dbReference>
<keyword evidence="4" id="KW-0233">DNA recombination</keyword>
<dbReference type="InterPro" id="IPR050808">
    <property type="entry name" value="Phage_Integrase"/>
</dbReference>
<keyword evidence="2" id="KW-0229">DNA integration</keyword>
<dbReference type="SUPFAM" id="SSF56349">
    <property type="entry name" value="DNA breaking-rejoining enzymes"/>
    <property type="match status" value="1"/>
</dbReference>
<dbReference type="InterPro" id="IPR011010">
    <property type="entry name" value="DNA_brk_join_enz"/>
</dbReference>
<evidence type="ECO:0000256" key="3">
    <source>
        <dbReference type="ARBA" id="ARBA00023125"/>
    </source>
</evidence>
<dbReference type="InterPro" id="IPR002104">
    <property type="entry name" value="Integrase_catalytic"/>
</dbReference>
<evidence type="ECO:0000256" key="1">
    <source>
        <dbReference type="ARBA" id="ARBA00008857"/>
    </source>
</evidence>
<dbReference type="Gene3D" id="1.10.443.10">
    <property type="entry name" value="Intergrase catalytic core"/>
    <property type="match status" value="1"/>
</dbReference>
<dbReference type="Proteomes" id="UP000284395">
    <property type="component" value="Unassembled WGS sequence"/>
</dbReference>
<feature type="domain" description="Tyr recombinase" evidence="5">
    <location>
        <begin position="199"/>
        <end position="372"/>
    </location>
</feature>
<dbReference type="OrthoDB" id="7615137at2"/>
<dbReference type="InterPro" id="IPR038488">
    <property type="entry name" value="Integrase_DNA-bd_sf"/>
</dbReference>
<dbReference type="GO" id="GO:0003677">
    <property type="term" value="F:DNA binding"/>
    <property type="evidence" value="ECO:0007669"/>
    <property type="project" value="UniProtKB-KW"/>
</dbReference>
<comment type="similarity">
    <text evidence="1">Belongs to the 'phage' integrase family.</text>
</comment>
<name>A0A420EQY8_9SPHN</name>
<dbReference type="EMBL" id="RAPF01000001">
    <property type="protein sequence ID" value="RKF23082.1"/>
    <property type="molecule type" value="Genomic_DNA"/>
</dbReference>
<dbReference type="Gene3D" id="3.30.160.390">
    <property type="entry name" value="Integrase, DNA-binding domain"/>
    <property type="match status" value="1"/>
</dbReference>
<sequence>MLNSGRCSDPLVVGLCLIVSATGKKTWRYRRRIARSGAIVTLTLGTYPAYTIPMAREWANELNQAIECGEDPREAIRAEKARESLTVEKVHTIYMDVLRRGERKQLKPHTLYDKEVIFTRDIKPRLGKKLLLDLTENECWDAVYDKAKASKVRANKMAGQLSCFLRWCAGREGRMAGIELAAHPAPTLNSNWFCTGPQANTRFLNDEELEWLFRALCDEELTYRRGFILLLLTAARRNELFGASSVEIADGVWTLPPERSKNNQENVVALGPWGRRLARTNYEWLFPSPRIDGPQFYGWFKARDRIHARMEEFAGREIASWHFHDFRRTFRSNACRLGIDRDIAELMLNHKKKGLEAVYDTNEELDLRAQGFAAWETFLLSIASAAGVADKLDGPAVISVQTRLKKRRDRRRAKPRVPDARKALTVPARVRPAIAVR</sequence>
<reference evidence="6 7" key="1">
    <citation type="submission" date="2018-09" db="EMBL/GenBank/DDBJ databases">
        <title>Altererythrobacter spongiae sp. nov., isolated from a marine sponge.</title>
        <authorList>
            <person name="Zhuang L."/>
            <person name="Luo L."/>
        </authorList>
    </citation>
    <scope>NUCLEOTIDE SEQUENCE [LARGE SCALE GENOMIC DNA]</scope>
    <source>
        <strain evidence="6 7">HN-Y73</strain>
    </source>
</reference>
<dbReference type="PROSITE" id="PS51898">
    <property type="entry name" value="TYR_RECOMBINASE"/>
    <property type="match status" value="1"/>
</dbReference>
<evidence type="ECO:0000313" key="6">
    <source>
        <dbReference type="EMBL" id="RKF23082.1"/>
    </source>
</evidence>
<dbReference type="PANTHER" id="PTHR30629">
    <property type="entry name" value="PROPHAGE INTEGRASE"/>
    <property type="match status" value="1"/>
</dbReference>
<dbReference type="InterPro" id="IPR010998">
    <property type="entry name" value="Integrase_recombinase_N"/>
</dbReference>
<comment type="caution">
    <text evidence="6">The sequence shown here is derived from an EMBL/GenBank/DDBJ whole genome shotgun (WGS) entry which is preliminary data.</text>
</comment>
<evidence type="ECO:0000259" key="5">
    <source>
        <dbReference type="PROSITE" id="PS51898"/>
    </source>
</evidence>
<dbReference type="PANTHER" id="PTHR30629:SF2">
    <property type="entry name" value="PROPHAGE INTEGRASE INTS-RELATED"/>
    <property type="match status" value="1"/>
</dbReference>
<protein>
    <submittedName>
        <fullName evidence="6">DUF4102 domain-containing protein</fullName>
    </submittedName>
</protein>
<dbReference type="InterPro" id="IPR025166">
    <property type="entry name" value="Integrase_DNA_bind_dom"/>
</dbReference>